<dbReference type="CDD" id="cd18580">
    <property type="entry name" value="ABC_6TM_ABCC_D2"/>
    <property type="match status" value="1"/>
</dbReference>
<dbReference type="Gene3D" id="3.40.50.300">
    <property type="entry name" value="P-loop containing nucleotide triphosphate hydrolases"/>
    <property type="match status" value="2"/>
</dbReference>
<evidence type="ECO:0000259" key="12">
    <source>
        <dbReference type="PROSITE" id="PS50929"/>
    </source>
</evidence>
<dbReference type="InterPro" id="IPR056227">
    <property type="entry name" value="TMD0_ABC"/>
</dbReference>
<evidence type="ECO:0000256" key="4">
    <source>
        <dbReference type="ARBA" id="ARBA00022741"/>
    </source>
</evidence>
<feature type="domain" description="ABC transmembrane type-1" evidence="12">
    <location>
        <begin position="276"/>
        <end position="553"/>
    </location>
</feature>
<keyword evidence="7 10" id="KW-0472">Membrane</keyword>
<dbReference type="GO" id="GO:0016887">
    <property type="term" value="F:ATP hydrolysis activity"/>
    <property type="evidence" value="ECO:0007669"/>
    <property type="project" value="InterPro"/>
</dbReference>
<keyword evidence="3 10" id="KW-0812">Transmembrane</keyword>
<dbReference type="InterPro" id="IPR003439">
    <property type="entry name" value="ABC_transporter-like_ATP-bd"/>
</dbReference>
<evidence type="ECO:0000256" key="3">
    <source>
        <dbReference type="ARBA" id="ARBA00022692"/>
    </source>
</evidence>
<keyword evidence="5" id="KW-0067">ATP-binding</keyword>
<feature type="transmembrane region" description="Helical" evidence="10">
    <location>
        <begin position="1111"/>
        <end position="1143"/>
    </location>
</feature>
<comment type="caution">
    <text evidence="13">The sequence shown here is derived from an EMBL/GenBank/DDBJ whole genome shotgun (WGS) entry which is preliminary data.</text>
</comment>
<feature type="transmembrane region" description="Helical" evidence="10">
    <location>
        <begin position="155"/>
        <end position="174"/>
    </location>
</feature>
<dbReference type="InterPro" id="IPR036640">
    <property type="entry name" value="ABC1_TM_sf"/>
</dbReference>
<comment type="subcellular location">
    <subcellularLocation>
        <location evidence="1">Membrane</location>
        <topology evidence="1">Multi-pass membrane protein</topology>
    </subcellularLocation>
</comment>
<evidence type="ECO:0000256" key="8">
    <source>
        <dbReference type="ARBA" id="ARBA00023180"/>
    </source>
</evidence>
<keyword evidence="4" id="KW-0547">Nucleotide-binding</keyword>
<feature type="transmembrane region" description="Helical" evidence="10">
    <location>
        <begin position="32"/>
        <end position="50"/>
    </location>
</feature>
<dbReference type="InterPro" id="IPR011527">
    <property type="entry name" value="ABC1_TM_dom"/>
</dbReference>
<evidence type="ECO:0000256" key="6">
    <source>
        <dbReference type="ARBA" id="ARBA00022989"/>
    </source>
</evidence>
<dbReference type="GO" id="GO:0005524">
    <property type="term" value="F:ATP binding"/>
    <property type="evidence" value="ECO:0007669"/>
    <property type="project" value="UniProtKB-KW"/>
</dbReference>
<evidence type="ECO:0000256" key="9">
    <source>
        <dbReference type="SAM" id="MobiDB-lite"/>
    </source>
</evidence>
<dbReference type="Pfam" id="PF00664">
    <property type="entry name" value="ABC_membrane"/>
    <property type="match status" value="2"/>
</dbReference>
<dbReference type="InterPro" id="IPR044746">
    <property type="entry name" value="ABCC_6TM_D1"/>
</dbReference>
<dbReference type="SMART" id="SM00382">
    <property type="entry name" value="AAA"/>
    <property type="match status" value="2"/>
</dbReference>
<dbReference type="InterPro" id="IPR017871">
    <property type="entry name" value="ABC_transporter-like_CS"/>
</dbReference>
<dbReference type="STRING" id="1231657.A0A1Y2A7R6"/>
<dbReference type="GO" id="GO:0016020">
    <property type="term" value="C:membrane"/>
    <property type="evidence" value="ECO:0007669"/>
    <property type="project" value="UniProtKB-SubCell"/>
</dbReference>
<dbReference type="Proteomes" id="UP000193144">
    <property type="component" value="Unassembled WGS sequence"/>
</dbReference>
<feature type="transmembrane region" description="Helical" evidence="10">
    <location>
        <begin position="406"/>
        <end position="425"/>
    </location>
</feature>
<feature type="transmembrane region" description="Helical" evidence="10">
    <location>
        <begin position="100"/>
        <end position="118"/>
    </location>
</feature>
<feature type="transmembrane region" description="Helical" evidence="10">
    <location>
        <begin position="1020"/>
        <end position="1051"/>
    </location>
</feature>
<feature type="transmembrane region" description="Helical" evidence="10">
    <location>
        <begin position="256"/>
        <end position="277"/>
    </location>
</feature>
<reference evidence="13 14" key="1">
    <citation type="submission" date="2016-07" db="EMBL/GenBank/DDBJ databases">
        <title>Pervasive Adenine N6-methylation of Active Genes in Fungi.</title>
        <authorList>
            <consortium name="DOE Joint Genome Institute"/>
            <person name="Mondo S.J."/>
            <person name="Dannebaum R.O."/>
            <person name="Kuo R.C."/>
            <person name="Labutti K."/>
            <person name="Haridas S."/>
            <person name="Kuo A."/>
            <person name="Salamov A."/>
            <person name="Ahrendt S.R."/>
            <person name="Lipzen A."/>
            <person name="Sullivan W."/>
            <person name="Andreopoulos W.B."/>
            <person name="Clum A."/>
            <person name="Lindquist E."/>
            <person name="Daum C."/>
            <person name="Ramamoorthy G.K."/>
            <person name="Gryganskyi A."/>
            <person name="Culley D."/>
            <person name="Magnuson J.K."/>
            <person name="James T.Y."/>
            <person name="O'Malley M.A."/>
            <person name="Stajich J.E."/>
            <person name="Spatafora J.W."/>
            <person name="Visel A."/>
            <person name="Grigoriev I.V."/>
        </authorList>
    </citation>
    <scope>NUCLEOTIDE SEQUENCE [LARGE SCALE GENOMIC DNA]</scope>
    <source>
        <strain evidence="13 14">CBS 115471</strain>
    </source>
</reference>
<dbReference type="PANTHER" id="PTHR24223:SF399">
    <property type="entry name" value="ABC TRANSPORTER ATNG"/>
    <property type="match status" value="1"/>
</dbReference>
<feature type="domain" description="ABC transporter" evidence="11">
    <location>
        <begin position="592"/>
        <end position="832"/>
    </location>
</feature>
<dbReference type="CDD" id="cd03250">
    <property type="entry name" value="ABCC_MRP_domain1"/>
    <property type="match status" value="1"/>
</dbReference>
<dbReference type="SUPFAM" id="SSF90123">
    <property type="entry name" value="ABC transporter transmembrane region"/>
    <property type="match status" value="2"/>
</dbReference>
<evidence type="ECO:0000313" key="13">
    <source>
        <dbReference type="EMBL" id="ORY18549.1"/>
    </source>
</evidence>
<feature type="transmembrane region" description="Helical" evidence="10">
    <location>
        <begin position="70"/>
        <end position="88"/>
    </location>
</feature>
<feature type="domain" description="ABC transporter" evidence="11">
    <location>
        <begin position="1214"/>
        <end position="1460"/>
    </location>
</feature>
<sequence>MSHACAADSSFGPGIGPCRGGFDFTLLFEDSILSLLPSAAFLLLAPIRLATLRRRRMKVAKNSHLGFMKMVATGCYAISSILLLIIWAETETFKTKLSVASASLEFLGSLVLVTLSRLEHTRAVRPSHLLQFFLLVLLLCNAVRLRTLFLVEYPTILVTPATIHTFLTCLLLLLESLDKRELFYSEQDRTLPPEETVGLFGKRLFWYLNALFKEGYGKILKPSDLFNVDADLASKERNVTFRNVFERRDKTKSGPLLRTIFIVLWLDIALPVIPRLLQMATSLSQPYLITAMIKFIQSRDKLDANVGYGLIGAFALNYTLLAISSSWYAQSVARFATKLRSCLIASIYEKTLGITSKDVNLGSATVLMNVDVEKVLMGVKYAHEFWAVTVSTGIALYILYTHLGAAFVAPFLSILFATGVCTWIGKCMKARQMSWVAATQTRVTSIAYSVGCIKGIRMLGLTDTVLRTLTQLRQAEVGKRRFVLRLLIWVSLISNVMFQITTLATYLTFTVIAITSRNGNSLDFNVLYGSLSALKLVTSPLLLVLQQIPQIQAASASLERVQRFLLGDSVILETDSSPVRSEYADDIELSVVRMRDLPKEPLEAAVLMENATLAIDDTKSLLFNINMKLQPGSFTMIVGKVGSGKSVLLRSLVGETNLLSGSFEPPSAGTAFCDQTVWLRNATVRDNIVSEDEFEKSWYDQIVWSCCLQQDLAEMKRGDSTIIGSKGISLSGGQKNRISLARAIYARKPVVVIDDMLSGLDNTTERLVFDRVFGRNGLLRRMGATVILATHATYFARNADKIIVLANGRITEQGTYAEITARNVNLQVLAGNVDQSEKEADPLDDISNQQSDQKATVSMGVPQSSSNNEEEEEEDAARQSGDRRSLLFFMASVGKLHCSMYFGLLVIATVATTIQLLWLQWWAQSDDSSRAATIRRLYLFIIITVVNIFLFFLWIAHFALWFMPQSSLTLHARMLNALMRAQFSHLIKTDIGSITNRFSQDITLVDFQLQNAWLNVTSEILTVISSMGILTVATPPVAATIPILGGVGYLIQRVYLRTSRQVRLMDLEAKAPLCTHFLESLAGIVTIRSFGWTNAYRRKNDGYLDQSQVPFYLLFAIQNWLSLVLELMVAGLITLIAGLAVALRSKVDPGYLGLALVAAMDLGFNFRVVILAWTDLETSLSAVTRIRQFSDTPAEIEDTSQPDPPEGWPEKGSVLFNKLLASYSEDGKPVLNNIDLNIRAGEKVGLCGRTGSGKSSLVATLFGLLHHQSGEIRIDNIPTSDVSLKVLRSKIIALPQEPFFLRGTVRHNLAPWIPEANMPSVSDAQMQDALEQVQLWDKLSAPREDGSKVSPLDVSLDNVEGLLSQGQRQLFCLARAILMPGKIVVLDEATSSVDAHTDALMQRILRTAFADRTIIAIAHRLDTILDFDRVVVMEAGRIAEIGEPAALVKTPGSLFRALVESQGKK</sequence>
<evidence type="ECO:0000256" key="5">
    <source>
        <dbReference type="ARBA" id="ARBA00022840"/>
    </source>
</evidence>
<dbReference type="PROSITE" id="PS50929">
    <property type="entry name" value="ABC_TM1F"/>
    <property type="match status" value="2"/>
</dbReference>
<dbReference type="GO" id="GO:0140359">
    <property type="term" value="F:ABC-type transporter activity"/>
    <property type="evidence" value="ECO:0007669"/>
    <property type="project" value="InterPro"/>
</dbReference>
<dbReference type="EMBL" id="MCFA01000006">
    <property type="protein sequence ID" value="ORY18549.1"/>
    <property type="molecule type" value="Genomic_DNA"/>
</dbReference>
<feature type="domain" description="ABC transmembrane type-1" evidence="12">
    <location>
        <begin position="902"/>
        <end position="1178"/>
    </location>
</feature>
<feature type="transmembrane region" description="Helical" evidence="10">
    <location>
        <begin position="381"/>
        <end position="400"/>
    </location>
</feature>
<keyword evidence="6 10" id="KW-1133">Transmembrane helix</keyword>
<keyword evidence="14" id="KW-1185">Reference proteome</keyword>
<name>A0A1Y2A7R6_9PLEO</name>
<dbReference type="CDD" id="cd03244">
    <property type="entry name" value="ABCC_MRP_domain2"/>
    <property type="match status" value="1"/>
</dbReference>
<dbReference type="InterPro" id="IPR050173">
    <property type="entry name" value="ABC_transporter_C-like"/>
</dbReference>
<evidence type="ECO:0000259" key="11">
    <source>
        <dbReference type="PROSITE" id="PS50893"/>
    </source>
</evidence>
<dbReference type="PROSITE" id="PS50893">
    <property type="entry name" value="ABC_TRANSPORTER_2"/>
    <property type="match status" value="2"/>
</dbReference>
<accession>A0A1Y2A7R6</accession>
<dbReference type="Gene3D" id="1.20.1560.10">
    <property type="entry name" value="ABC transporter type 1, transmembrane domain"/>
    <property type="match status" value="2"/>
</dbReference>
<dbReference type="SUPFAM" id="SSF52540">
    <property type="entry name" value="P-loop containing nucleoside triphosphate hydrolases"/>
    <property type="match status" value="2"/>
</dbReference>
<feature type="transmembrane region" description="Helical" evidence="10">
    <location>
        <begin position="939"/>
        <end position="963"/>
    </location>
</feature>
<feature type="transmembrane region" description="Helical" evidence="10">
    <location>
        <begin position="900"/>
        <end position="919"/>
    </location>
</feature>
<feature type="compositionally biased region" description="Polar residues" evidence="9">
    <location>
        <begin position="846"/>
        <end position="856"/>
    </location>
</feature>
<dbReference type="Pfam" id="PF00005">
    <property type="entry name" value="ABC_tran"/>
    <property type="match status" value="2"/>
</dbReference>
<keyword evidence="13" id="KW-0378">Hydrolase</keyword>
<dbReference type="PANTHER" id="PTHR24223">
    <property type="entry name" value="ATP-BINDING CASSETTE SUB-FAMILY C"/>
    <property type="match status" value="1"/>
</dbReference>
<evidence type="ECO:0000256" key="7">
    <source>
        <dbReference type="ARBA" id="ARBA00023136"/>
    </source>
</evidence>
<dbReference type="InterPro" id="IPR003593">
    <property type="entry name" value="AAA+_ATPase"/>
</dbReference>
<protein>
    <submittedName>
        <fullName evidence="13">p-loop containing nucleoside triphosphate hydrolase protein</fullName>
    </submittedName>
</protein>
<evidence type="ECO:0000256" key="10">
    <source>
        <dbReference type="SAM" id="Phobius"/>
    </source>
</evidence>
<evidence type="ECO:0000256" key="2">
    <source>
        <dbReference type="ARBA" id="ARBA00022448"/>
    </source>
</evidence>
<keyword evidence="8" id="KW-0325">Glycoprotein</keyword>
<proteinExistence type="predicted"/>
<dbReference type="InterPro" id="IPR027417">
    <property type="entry name" value="P-loop_NTPase"/>
</dbReference>
<feature type="transmembrane region" description="Helical" evidence="10">
    <location>
        <begin position="130"/>
        <end position="149"/>
    </location>
</feature>
<organism evidence="13 14">
    <name type="scientific">Clohesyomyces aquaticus</name>
    <dbReference type="NCBI Taxonomy" id="1231657"/>
    <lineage>
        <taxon>Eukaryota</taxon>
        <taxon>Fungi</taxon>
        <taxon>Dikarya</taxon>
        <taxon>Ascomycota</taxon>
        <taxon>Pezizomycotina</taxon>
        <taxon>Dothideomycetes</taxon>
        <taxon>Pleosporomycetidae</taxon>
        <taxon>Pleosporales</taxon>
        <taxon>Lindgomycetaceae</taxon>
        <taxon>Clohesyomyces</taxon>
    </lineage>
</organism>
<feature type="region of interest" description="Disordered" evidence="9">
    <location>
        <begin position="839"/>
        <end position="879"/>
    </location>
</feature>
<keyword evidence="2" id="KW-0813">Transport</keyword>
<dbReference type="Pfam" id="PF24357">
    <property type="entry name" value="TMD0_ABC"/>
    <property type="match status" value="1"/>
</dbReference>
<feature type="transmembrane region" description="Helical" evidence="10">
    <location>
        <begin position="308"/>
        <end position="329"/>
    </location>
</feature>
<dbReference type="OrthoDB" id="6500128at2759"/>
<evidence type="ECO:0000256" key="1">
    <source>
        <dbReference type="ARBA" id="ARBA00004141"/>
    </source>
</evidence>
<dbReference type="PROSITE" id="PS00211">
    <property type="entry name" value="ABC_TRANSPORTER_1"/>
    <property type="match status" value="2"/>
</dbReference>
<dbReference type="InterPro" id="IPR044726">
    <property type="entry name" value="ABCC_6TM_D2"/>
</dbReference>
<feature type="transmembrane region" description="Helical" evidence="10">
    <location>
        <begin position="482"/>
        <end position="507"/>
    </location>
</feature>
<dbReference type="FunFam" id="3.40.50.300:FF:000838">
    <property type="entry name" value="ABC multidrug transporter (Eurofung)"/>
    <property type="match status" value="1"/>
</dbReference>
<gene>
    <name evidence="13" type="ORF">BCR34DRAFT_596138</name>
</gene>
<evidence type="ECO:0000313" key="14">
    <source>
        <dbReference type="Proteomes" id="UP000193144"/>
    </source>
</evidence>
<dbReference type="CDD" id="cd18579">
    <property type="entry name" value="ABC_6TM_ABCC_D1"/>
    <property type="match status" value="1"/>
</dbReference>